<evidence type="ECO:0000259" key="2">
    <source>
        <dbReference type="Pfam" id="PF20179"/>
    </source>
</evidence>
<feature type="region of interest" description="Disordered" evidence="1">
    <location>
        <begin position="84"/>
        <end position="143"/>
    </location>
</feature>
<proteinExistence type="predicted"/>
<feature type="compositionally biased region" description="Acidic residues" evidence="1">
    <location>
        <begin position="29"/>
        <end position="39"/>
    </location>
</feature>
<feature type="compositionally biased region" description="Low complexity" evidence="1">
    <location>
        <begin position="131"/>
        <end position="143"/>
    </location>
</feature>
<reference evidence="3" key="1">
    <citation type="journal article" date="2020" name="bioRxiv">
        <title>Comparative genomics of Chlamydomonas.</title>
        <authorList>
            <person name="Craig R.J."/>
            <person name="Hasan A.R."/>
            <person name="Ness R.W."/>
            <person name="Keightley P.D."/>
        </authorList>
    </citation>
    <scope>NUCLEOTIDE SEQUENCE</scope>
    <source>
        <strain evidence="3">CCAP 11/70</strain>
    </source>
</reference>
<feature type="domain" description="Mitochondrial splicing suppressor 51-like C-terminal" evidence="2">
    <location>
        <begin position="173"/>
        <end position="366"/>
    </location>
</feature>
<dbReference type="Pfam" id="PF20179">
    <property type="entry name" value="MSS51_C"/>
    <property type="match status" value="1"/>
</dbReference>
<feature type="region of interest" description="Disordered" evidence="1">
    <location>
        <begin position="24"/>
        <end position="55"/>
    </location>
</feature>
<dbReference type="EMBL" id="JAEHOE010000005">
    <property type="protein sequence ID" value="KAG2499976.1"/>
    <property type="molecule type" value="Genomic_DNA"/>
</dbReference>
<gene>
    <name evidence="3" type="ORF">HYH03_002261</name>
</gene>
<dbReference type="OrthoDB" id="194537at2759"/>
<dbReference type="InterPro" id="IPR046824">
    <property type="entry name" value="Mss51-like_C"/>
</dbReference>
<dbReference type="AlphaFoldDB" id="A0A836C4B2"/>
<dbReference type="PANTHER" id="PTHR28069">
    <property type="entry name" value="GH20023P"/>
    <property type="match status" value="1"/>
</dbReference>
<keyword evidence="4" id="KW-1185">Reference proteome</keyword>
<name>A0A836C4B2_9CHLO</name>
<protein>
    <recommendedName>
        <fullName evidence="2">Mitochondrial splicing suppressor 51-like C-terminal domain-containing protein</fullName>
    </recommendedName>
</protein>
<accession>A0A836C4B2</accession>
<organism evidence="3 4">
    <name type="scientific">Edaphochlamys debaryana</name>
    <dbReference type="NCBI Taxonomy" id="47281"/>
    <lineage>
        <taxon>Eukaryota</taxon>
        <taxon>Viridiplantae</taxon>
        <taxon>Chlorophyta</taxon>
        <taxon>core chlorophytes</taxon>
        <taxon>Chlorophyceae</taxon>
        <taxon>CS clade</taxon>
        <taxon>Chlamydomonadales</taxon>
        <taxon>Chlamydomonadales incertae sedis</taxon>
        <taxon>Edaphochlamys</taxon>
    </lineage>
</organism>
<comment type="caution">
    <text evidence="3">The sequence shown here is derived from an EMBL/GenBank/DDBJ whole genome shotgun (WGS) entry which is preliminary data.</text>
</comment>
<feature type="compositionally biased region" description="Low complexity" evidence="1">
    <location>
        <begin position="84"/>
        <end position="110"/>
    </location>
</feature>
<sequence>MTQDQPRHVQVCAMLQCIRQAAELRAADAEEAAEGEGEEDGGKAPPAAAKAEPLRPLAEALGEGWAHVLPERYAPVYPLELAKQDAAPQPSQSQQQDKPEAVEAANGAEAKGAEPPRKRARRAKAEEDDAPASAAATVTPAAAAEPKALDERALLRLAVELADRTSALSYAYTAAHALRTLPAAKTAVASTAAAARPLQLIVLGAAGDAELADPSSWQVVADAVDTDVRIVFVGPEVPDSLAGTGAQYGRVSQWYLQSTYGDDSLTAAAERTGQAAVLQHPDAFLAFNPGFTCPDYEWVETLAALSKAVRPGQAQAAGGGRGPCLIVATNTRLEADMENDMLREQGWVAVSPSAPNPFTSLKAQQNGVYANDCYRKNAWLSAYSTRQANQQRQFVVVKRRQGKAAAKLAAAFGRIGKLFRKRR</sequence>
<evidence type="ECO:0000256" key="1">
    <source>
        <dbReference type="SAM" id="MobiDB-lite"/>
    </source>
</evidence>
<dbReference type="PANTHER" id="PTHR28069:SF2">
    <property type="entry name" value="GH20023P"/>
    <property type="match status" value="1"/>
</dbReference>
<feature type="compositionally biased region" description="Low complexity" evidence="1">
    <location>
        <begin position="43"/>
        <end position="55"/>
    </location>
</feature>
<dbReference type="Proteomes" id="UP000612055">
    <property type="component" value="Unassembled WGS sequence"/>
</dbReference>
<evidence type="ECO:0000313" key="3">
    <source>
        <dbReference type="EMBL" id="KAG2499976.1"/>
    </source>
</evidence>
<evidence type="ECO:0000313" key="4">
    <source>
        <dbReference type="Proteomes" id="UP000612055"/>
    </source>
</evidence>